<dbReference type="Pfam" id="PF18885">
    <property type="entry name" value="DUF5648"/>
    <property type="match status" value="1"/>
</dbReference>
<dbReference type="InterPro" id="IPR008979">
    <property type="entry name" value="Galactose-bd-like_sf"/>
</dbReference>
<comment type="caution">
    <text evidence="6">The sequence shown here is derived from an EMBL/GenBank/DDBJ whole genome shotgun (WGS) entry which is preliminary data.</text>
</comment>
<accession>A0A7W8EKH2</accession>
<evidence type="ECO:0000313" key="7">
    <source>
        <dbReference type="Proteomes" id="UP000568380"/>
    </source>
</evidence>
<reference evidence="6 7" key="1">
    <citation type="submission" date="2020-08" db="EMBL/GenBank/DDBJ databases">
        <title>Genomic Encyclopedia of Type Strains, Phase IV (KMG-IV): sequencing the most valuable type-strain genomes for metagenomic binning, comparative biology and taxonomic classification.</title>
        <authorList>
            <person name="Goeker M."/>
        </authorList>
    </citation>
    <scope>NUCLEOTIDE SEQUENCE [LARGE SCALE GENOMIC DNA]</scope>
    <source>
        <strain evidence="6 7">DSM 45385</strain>
    </source>
</reference>
<dbReference type="InterPro" id="IPR043708">
    <property type="entry name" value="DUF5648"/>
</dbReference>
<evidence type="ECO:0000313" key="6">
    <source>
        <dbReference type="EMBL" id="MBB5081807.1"/>
    </source>
</evidence>
<proteinExistence type="predicted"/>
<keyword evidence="3" id="KW-1015">Disulfide bond</keyword>
<evidence type="ECO:0000256" key="1">
    <source>
        <dbReference type="ARBA" id="ARBA00022729"/>
    </source>
</evidence>
<dbReference type="SUPFAM" id="SSF49785">
    <property type="entry name" value="Galactose-binding domain-like"/>
    <property type="match status" value="1"/>
</dbReference>
<name>A0A7W8EKH2_9ACTN</name>
<dbReference type="InterPro" id="IPR042837">
    <property type="entry name" value="PTX3"/>
</dbReference>
<feature type="region of interest" description="Disordered" evidence="4">
    <location>
        <begin position="529"/>
        <end position="559"/>
    </location>
</feature>
<dbReference type="InterPro" id="IPR006558">
    <property type="entry name" value="LamG-like"/>
</dbReference>
<dbReference type="PANTHER" id="PTHR46943">
    <property type="entry name" value="PENTRAXIN-RELATED PROTEIN PTX3"/>
    <property type="match status" value="1"/>
</dbReference>
<evidence type="ECO:0000256" key="4">
    <source>
        <dbReference type="SAM" id="MobiDB-lite"/>
    </source>
</evidence>
<dbReference type="InterPro" id="IPR013320">
    <property type="entry name" value="ConA-like_dom_sf"/>
</dbReference>
<keyword evidence="2" id="KW-0378">Hydrolase</keyword>
<evidence type="ECO:0000256" key="3">
    <source>
        <dbReference type="ARBA" id="ARBA00023157"/>
    </source>
</evidence>
<feature type="domain" description="LamG-like jellyroll fold" evidence="5">
    <location>
        <begin position="1088"/>
        <end position="1229"/>
    </location>
</feature>
<dbReference type="Pfam" id="PF02018">
    <property type="entry name" value="CBM_4_9"/>
    <property type="match status" value="1"/>
</dbReference>
<dbReference type="SUPFAM" id="SSF49899">
    <property type="entry name" value="Concanavalin A-like lectins/glucanases"/>
    <property type="match status" value="2"/>
</dbReference>
<dbReference type="Pfam" id="PF13385">
    <property type="entry name" value="Laminin_G_3"/>
    <property type="match status" value="2"/>
</dbReference>
<sequence>MGLRRWMAVLTAAALVMAGMVVTVWTPPRADAKALDVATAWMVKPLYRLRGTTTNDNTLFTTWETEYDSAVTKWGYTPEGQVLHVAREAVTGLSPVTGMRKSGGDRIFTLDPAERDQAVAQGYVDEGVRFHAQAAAGEGLLPVHQLIKGPSHRYVVGETEKARALAEGWTYQKVAFYGRGSFSKKLLVNGEFTTDTSSWQAAGPTTLAVENGAAKITVADGTTEPAQAHVRQSGRTLQAKRTYTLSFDAHATAEVAIRAVVCEETESCPEIFATDVELTDQPQRHTFTFDSTADTSQGALTFQFGGKGALTAFVDNVSLTEQKWTVSTDPRPTESEALAAAETSGQLVEVLAERGEAREVYATPEGTMYVQDRLTPIRMKQGDTWVPLYNALRFKDGALKPYTSLVDLKLSTGGTGPMATLTRSGHTMSLTWPSALPAPTLDHDTAVYAGVMGPDVDLRVKATPDGFAHTLVVKTPAAAQDPRLAGLTLTLAAPTLTVSTNAEGTQEAVDPANDAVIFEAPKPIMWDSAPAPGGGAAALTTGEDGPVDPPTTHATDAAPGDASKIATIGTELSGGRLTLVPDAAMLSAADTTFPVYIDPMYRTPMSSANLMVASSGFEIYNFTKDQGMGRCPIGLPSSGRSCGSPHKKRLFYRIPTGWLAGKQVLSAEFHVREVWAASGSKRPVNIHLAKAFGKNSTWNSTSDNWLRKLDSRNVAKGWSGCANSTCPAGDVLFNVTSGVREAASKGWRDTTFGLRAADEGDQLAWKRFESRAFLRVHYNRPPLQPRMSQLEMEPGGPCKGPGNPSVFNWSTPKLIAKNLRDPDTYNRTADKVRAEFLVSWNNAAGQPRTWRHFTDPKSARSGKVANSFMAHVPRGLLPENTVINWQVRAWDSRKGKGPWSSNGAATACYFVFDTKAPPLPTITSPGPEGYVAENPLDPAQVPQDGMGRYGKFIVTFDPSVTEWAYAVNEDPTQFRRRTAGSATETVQLLPKVIGSNSLYVRVRDQAGNYSKGSAVYRFRVAPGRAPKAHWKLNDPAGSTTLADKQGRFPARVSGTPQLGVAGSRGTAMAGNGTNAFARTDGAVLDTTQSFTVTAWAKLPDTLPAGYATVAAQDGVNVSGFCLRYDPQAKKWVFWRMNSDSTSVPSSSAWSAKQAKPGEWTHLMGVYDAVAKKVRIYVNGEPGSEMDYTTAWRAGGPFTIGRVQWAATPLDFFPGKIDDVRVYDRIVTVEEAAALSKEMLTVAHKWHLNRNPDDTGEAIRTPVRLYGAARFVPKTPMSNSAVPGSLYLPGAAADYAGVAAAILDPRESFTLSAWVETSGNARKAMTVLDLPTAGGSALRVKFDPSRGDPDMGEIGRYVVEIPGVGNVEHPAFHTGFGDWDHLAIVYNAREKSLEFWVNGTLEAAPEAEVKSYRHDVALTGPVTSAQIGRGGPSANWSGHVDDIWVLRGPADETLIDLLSLWSEMSVVSEDALNDNDSD</sequence>
<dbReference type="Proteomes" id="UP000568380">
    <property type="component" value="Unassembled WGS sequence"/>
</dbReference>
<protein>
    <recommendedName>
        <fullName evidence="5">LamG-like jellyroll fold domain-containing protein</fullName>
    </recommendedName>
</protein>
<dbReference type="GO" id="GO:0016798">
    <property type="term" value="F:hydrolase activity, acting on glycosyl bonds"/>
    <property type="evidence" value="ECO:0007669"/>
    <property type="project" value="InterPro"/>
</dbReference>
<dbReference type="GO" id="GO:0006955">
    <property type="term" value="P:immune response"/>
    <property type="evidence" value="ECO:0007669"/>
    <property type="project" value="InterPro"/>
</dbReference>
<dbReference type="Gene3D" id="2.60.120.200">
    <property type="match status" value="2"/>
</dbReference>
<evidence type="ECO:0000256" key="2">
    <source>
        <dbReference type="ARBA" id="ARBA00022801"/>
    </source>
</evidence>
<dbReference type="InterPro" id="IPR003305">
    <property type="entry name" value="CenC_carb-bd"/>
</dbReference>
<keyword evidence="1" id="KW-0732">Signal</keyword>
<dbReference type="PANTHER" id="PTHR46943:SF1">
    <property type="entry name" value="PENTRAXIN-RELATED PROTEIN PTX3"/>
    <property type="match status" value="1"/>
</dbReference>
<evidence type="ECO:0000259" key="5">
    <source>
        <dbReference type="SMART" id="SM00560"/>
    </source>
</evidence>
<organism evidence="6 7">
    <name type="scientific">Nonomuraea endophytica</name>
    <dbReference type="NCBI Taxonomy" id="714136"/>
    <lineage>
        <taxon>Bacteria</taxon>
        <taxon>Bacillati</taxon>
        <taxon>Actinomycetota</taxon>
        <taxon>Actinomycetes</taxon>
        <taxon>Streptosporangiales</taxon>
        <taxon>Streptosporangiaceae</taxon>
        <taxon>Nonomuraea</taxon>
    </lineage>
</organism>
<gene>
    <name evidence="6" type="ORF">HNR40_007302</name>
</gene>
<dbReference type="Gene3D" id="2.60.120.260">
    <property type="entry name" value="Galactose-binding domain-like"/>
    <property type="match status" value="1"/>
</dbReference>
<dbReference type="SMART" id="SM00560">
    <property type="entry name" value="LamGL"/>
    <property type="match status" value="1"/>
</dbReference>
<dbReference type="EMBL" id="JACHIN010000011">
    <property type="protein sequence ID" value="MBB5081807.1"/>
    <property type="molecule type" value="Genomic_DNA"/>
</dbReference>
<keyword evidence="7" id="KW-1185">Reference proteome</keyword>
<dbReference type="RefSeq" id="WP_184969442.1">
    <property type="nucleotide sequence ID" value="NZ_JACHIN010000011.1"/>
</dbReference>